<sequence>MPHSPDSVRHLPLQFCLPAERYRSLALRGVGSLRQPRISLSSDRLRIVNQYAQVLIRPRVTSATESYVIGYREDVRHIQRKLRIMGFACVFMAANIEEVHPPKAADLVAFLAERVDAKIAVEDLSCFERCDMEQEVALRLSTQPGLYMVDRALVSIWFSSWSLRDRSQPLNTLLEILASKVLQIRKKR</sequence>
<evidence type="ECO:0000313" key="1">
    <source>
        <dbReference type="EMBL" id="KAI9917595.1"/>
    </source>
</evidence>
<name>A0ACC0WG13_9STRA</name>
<proteinExistence type="predicted"/>
<accession>A0ACC0WG13</accession>
<protein>
    <submittedName>
        <fullName evidence="1">Uncharacterized protein</fullName>
    </submittedName>
</protein>
<dbReference type="Proteomes" id="UP001163321">
    <property type="component" value="Chromosome 13"/>
</dbReference>
<organism evidence="1 2">
    <name type="scientific">Peronosclerospora sorghi</name>
    <dbReference type="NCBI Taxonomy" id="230839"/>
    <lineage>
        <taxon>Eukaryota</taxon>
        <taxon>Sar</taxon>
        <taxon>Stramenopiles</taxon>
        <taxon>Oomycota</taxon>
        <taxon>Peronosporomycetes</taxon>
        <taxon>Peronosporales</taxon>
        <taxon>Peronosporaceae</taxon>
        <taxon>Peronosclerospora</taxon>
    </lineage>
</organism>
<keyword evidence="2" id="KW-1185">Reference proteome</keyword>
<evidence type="ECO:0000313" key="2">
    <source>
        <dbReference type="Proteomes" id="UP001163321"/>
    </source>
</evidence>
<comment type="caution">
    <text evidence="1">The sequence shown here is derived from an EMBL/GenBank/DDBJ whole genome shotgun (WGS) entry which is preliminary data.</text>
</comment>
<dbReference type="EMBL" id="CM047592">
    <property type="protein sequence ID" value="KAI9917595.1"/>
    <property type="molecule type" value="Genomic_DNA"/>
</dbReference>
<reference evidence="1 2" key="1">
    <citation type="journal article" date="2022" name="bioRxiv">
        <title>The genome of the oomycete Peronosclerospora sorghi, a cosmopolitan pathogen of maize and sorghum, is inflated with dispersed pseudogenes.</title>
        <authorList>
            <person name="Fletcher K."/>
            <person name="Martin F."/>
            <person name="Isakeit T."/>
            <person name="Cavanaugh K."/>
            <person name="Magill C."/>
            <person name="Michelmore R."/>
        </authorList>
    </citation>
    <scope>NUCLEOTIDE SEQUENCE [LARGE SCALE GENOMIC DNA]</scope>
    <source>
        <strain evidence="1">P6</strain>
    </source>
</reference>
<gene>
    <name evidence="1" type="ORF">PsorP6_012758</name>
</gene>